<feature type="domain" description="RING-type" evidence="5">
    <location>
        <begin position="28"/>
        <end position="68"/>
    </location>
</feature>
<evidence type="ECO:0000256" key="2">
    <source>
        <dbReference type="ARBA" id="ARBA00022771"/>
    </source>
</evidence>
<dbReference type="PANTHER" id="PTHR45969:SF69">
    <property type="entry name" value="FINGER DOMAIN PROTEIN, PUTATIVE (AFU_ORTHOLOGUE AFUA_3G12190)-RELATED"/>
    <property type="match status" value="1"/>
</dbReference>
<name>A0ABQ5JQT4_9EUKA</name>
<accession>A0ABQ5JQT4</accession>
<dbReference type="PROSITE" id="PS50089">
    <property type="entry name" value="ZF_RING_2"/>
    <property type="match status" value="1"/>
</dbReference>
<evidence type="ECO:0000259" key="5">
    <source>
        <dbReference type="PROSITE" id="PS50089"/>
    </source>
</evidence>
<gene>
    <name evidence="6" type="ORF">ADUPG1_010302</name>
</gene>
<dbReference type="EMBL" id="BQXS01011526">
    <property type="protein sequence ID" value="GKT13616.1"/>
    <property type="molecule type" value="Genomic_DNA"/>
</dbReference>
<comment type="caution">
    <text evidence="6">The sequence shown here is derived from an EMBL/GenBank/DDBJ whole genome shotgun (WGS) entry which is preliminary data.</text>
</comment>
<organism evidence="6 7">
    <name type="scientific">Aduncisulcus paluster</name>
    <dbReference type="NCBI Taxonomy" id="2918883"/>
    <lineage>
        <taxon>Eukaryota</taxon>
        <taxon>Metamonada</taxon>
        <taxon>Carpediemonas-like organisms</taxon>
        <taxon>Aduncisulcus</taxon>
    </lineage>
</organism>
<keyword evidence="7" id="KW-1185">Reference proteome</keyword>
<dbReference type="Proteomes" id="UP001057375">
    <property type="component" value="Unassembled WGS sequence"/>
</dbReference>
<keyword evidence="2 4" id="KW-0863">Zinc-finger</keyword>
<sequence>MDPFFDSIEPPVDIALCGALSNKHLESCPICFGLLCEKNCFQLGCEHVFHSECIRRWKSTQPTCPVCRNRIEETSFFGDGKLLLREINLLKVAYHVKMQLSSSSTSSSSRYSSTPTQNFTIQELGKELLMWDTSSKSLKLEGIVPVTSKLLRFSPFLPGLSPSSVSFPGGGRLTDLLKSWKKDNELQFITAGTAASIGLILLRAHEMAVSAADGLEIFTGNDIFFSSEALMWLKTFKILPYYLQSGIISGHDQDFIAILPRPCSLEEMKSTCTQRYFLSLDENPSMVT</sequence>
<dbReference type="SMART" id="SM00184">
    <property type="entry name" value="RING"/>
    <property type="match status" value="1"/>
</dbReference>
<dbReference type="InterPro" id="IPR001841">
    <property type="entry name" value="Znf_RING"/>
</dbReference>
<evidence type="ECO:0000256" key="1">
    <source>
        <dbReference type="ARBA" id="ARBA00022723"/>
    </source>
</evidence>
<proteinExistence type="predicted"/>
<dbReference type="InterPro" id="IPR013083">
    <property type="entry name" value="Znf_RING/FYVE/PHD"/>
</dbReference>
<feature type="non-terminal residue" evidence="6">
    <location>
        <position position="288"/>
    </location>
</feature>
<dbReference type="SUPFAM" id="SSF57850">
    <property type="entry name" value="RING/U-box"/>
    <property type="match status" value="1"/>
</dbReference>
<dbReference type="Pfam" id="PF13639">
    <property type="entry name" value="zf-RING_2"/>
    <property type="match status" value="1"/>
</dbReference>
<evidence type="ECO:0000313" key="7">
    <source>
        <dbReference type="Proteomes" id="UP001057375"/>
    </source>
</evidence>
<reference evidence="6" key="1">
    <citation type="submission" date="2022-03" db="EMBL/GenBank/DDBJ databases">
        <title>Draft genome sequence of Aduncisulcus paluster, a free-living microaerophilic Fornicata.</title>
        <authorList>
            <person name="Yuyama I."/>
            <person name="Kume K."/>
            <person name="Tamura T."/>
            <person name="Inagaki Y."/>
            <person name="Hashimoto T."/>
        </authorList>
    </citation>
    <scope>NUCLEOTIDE SEQUENCE</scope>
    <source>
        <strain evidence="6">NY0171</strain>
    </source>
</reference>
<keyword evidence="1" id="KW-0479">Metal-binding</keyword>
<keyword evidence="3" id="KW-0862">Zinc</keyword>
<dbReference type="PANTHER" id="PTHR45969">
    <property type="entry name" value="RING ZINC FINGER PROTEIN-RELATED"/>
    <property type="match status" value="1"/>
</dbReference>
<evidence type="ECO:0000256" key="3">
    <source>
        <dbReference type="ARBA" id="ARBA00022833"/>
    </source>
</evidence>
<protein>
    <recommendedName>
        <fullName evidence="5">RING-type domain-containing protein</fullName>
    </recommendedName>
</protein>
<evidence type="ECO:0000313" key="6">
    <source>
        <dbReference type="EMBL" id="GKT13616.1"/>
    </source>
</evidence>
<dbReference type="Gene3D" id="3.30.40.10">
    <property type="entry name" value="Zinc/RING finger domain, C3HC4 (zinc finger)"/>
    <property type="match status" value="1"/>
</dbReference>
<evidence type="ECO:0000256" key="4">
    <source>
        <dbReference type="PROSITE-ProRule" id="PRU00175"/>
    </source>
</evidence>